<evidence type="ECO:0000313" key="2">
    <source>
        <dbReference type="Proteomes" id="UP000596938"/>
    </source>
</evidence>
<dbReference type="RefSeq" id="WP_229666556.1">
    <property type="nucleotide sequence ID" value="NZ_BAAAWV010000001.1"/>
</dbReference>
<organism evidence="1 2">
    <name type="scientific">Pseudarthrobacter polychromogenes</name>
    <dbReference type="NCBI Taxonomy" id="1676"/>
    <lineage>
        <taxon>Bacteria</taxon>
        <taxon>Bacillati</taxon>
        <taxon>Actinomycetota</taxon>
        <taxon>Actinomycetes</taxon>
        <taxon>Micrococcales</taxon>
        <taxon>Micrococcaceae</taxon>
        <taxon>Pseudarthrobacter</taxon>
    </lineage>
</organism>
<gene>
    <name evidence="1" type="ORF">GCM10011577_39420</name>
</gene>
<dbReference type="EMBL" id="BMKU01000019">
    <property type="protein sequence ID" value="GGH10558.1"/>
    <property type="molecule type" value="Genomic_DNA"/>
</dbReference>
<keyword evidence="2" id="KW-1185">Reference proteome</keyword>
<dbReference type="Proteomes" id="UP000596938">
    <property type="component" value="Unassembled WGS sequence"/>
</dbReference>
<sequence>MAKDKKQEALEAIGWPLKAIKQEEARLHGYVQLARNEGASWTEIGKVIGISKQAAQQRFGK</sequence>
<reference evidence="2" key="1">
    <citation type="journal article" date="2019" name="Int. J. Syst. Evol. Microbiol.">
        <title>The Global Catalogue of Microorganisms (GCM) 10K type strain sequencing project: providing services to taxonomists for standard genome sequencing and annotation.</title>
        <authorList>
            <consortium name="The Broad Institute Genomics Platform"/>
            <consortium name="The Broad Institute Genome Sequencing Center for Infectious Disease"/>
            <person name="Wu L."/>
            <person name="Ma J."/>
        </authorList>
    </citation>
    <scope>NUCLEOTIDE SEQUENCE [LARGE SCALE GENOMIC DNA]</scope>
    <source>
        <strain evidence="2">CGMCC 1.1927</strain>
    </source>
</reference>
<comment type="caution">
    <text evidence="1">The sequence shown here is derived from an EMBL/GenBank/DDBJ whole genome shotgun (WGS) entry which is preliminary data.</text>
</comment>
<evidence type="ECO:0000313" key="1">
    <source>
        <dbReference type="EMBL" id="GGH10558.1"/>
    </source>
</evidence>
<accession>A0ABQ1Y2K8</accession>
<proteinExistence type="predicted"/>
<name>A0ABQ1Y2K8_9MICC</name>
<protein>
    <submittedName>
        <fullName evidence="1">Uncharacterized protein</fullName>
    </submittedName>
</protein>